<dbReference type="Proteomes" id="UP001374579">
    <property type="component" value="Unassembled WGS sequence"/>
</dbReference>
<evidence type="ECO:0000313" key="2">
    <source>
        <dbReference type="Proteomes" id="UP001374579"/>
    </source>
</evidence>
<keyword evidence="2" id="KW-1185">Reference proteome</keyword>
<organism evidence="1 2">
    <name type="scientific">Littorina saxatilis</name>
    <dbReference type="NCBI Taxonomy" id="31220"/>
    <lineage>
        <taxon>Eukaryota</taxon>
        <taxon>Metazoa</taxon>
        <taxon>Spiralia</taxon>
        <taxon>Lophotrochozoa</taxon>
        <taxon>Mollusca</taxon>
        <taxon>Gastropoda</taxon>
        <taxon>Caenogastropoda</taxon>
        <taxon>Littorinimorpha</taxon>
        <taxon>Littorinoidea</taxon>
        <taxon>Littorinidae</taxon>
        <taxon>Littorina</taxon>
    </lineage>
</organism>
<dbReference type="PANTHER" id="PTHR24104">
    <property type="entry name" value="E3 UBIQUITIN-PROTEIN LIGASE NHLRC1-RELATED"/>
    <property type="match status" value="1"/>
</dbReference>
<evidence type="ECO:0000313" key="1">
    <source>
        <dbReference type="EMBL" id="KAK7087844.1"/>
    </source>
</evidence>
<gene>
    <name evidence="1" type="ORF">V1264_021844</name>
</gene>
<dbReference type="GO" id="GO:0061630">
    <property type="term" value="F:ubiquitin protein ligase activity"/>
    <property type="evidence" value="ECO:0007669"/>
    <property type="project" value="TreeGrafter"/>
</dbReference>
<dbReference type="EMBL" id="JBAMIC010004070">
    <property type="protein sequence ID" value="KAK7087844.1"/>
    <property type="molecule type" value="Genomic_DNA"/>
</dbReference>
<dbReference type="Gene3D" id="2.130.10.10">
    <property type="entry name" value="YVTN repeat-like/Quinoprotein amine dehydrogenase"/>
    <property type="match status" value="1"/>
</dbReference>
<dbReference type="InterPro" id="IPR015943">
    <property type="entry name" value="WD40/YVTN_repeat-like_dom_sf"/>
</dbReference>
<dbReference type="GO" id="GO:0000209">
    <property type="term" value="P:protein polyubiquitination"/>
    <property type="evidence" value="ECO:0007669"/>
    <property type="project" value="TreeGrafter"/>
</dbReference>
<name>A0AAN9FWM5_9CAEN</name>
<dbReference type="PANTHER" id="PTHR24104:SF50">
    <property type="entry name" value="SMP-30_GLUCONOLACTONASE_LRE-LIKE REGION DOMAIN-CONTAINING PROTEIN"/>
    <property type="match status" value="1"/>
</dbReference>
<dbReference type="InterPro" id="IPR050952">
    <property type="entry name" value="TRIM-NHL_E3_ligases"/>
</dbReference>
<dbReference type="AlphaFoldDB" id="A0AAN9FWM5"/>
<dbReference type="GO" id="GO:0043161">
    <property type="term" value="P:proteasome-mediated ubiquitin-dependent protein catabolic process"/>
    <property type="evidence" value="ECO:0007669"/>
    <property type="project" value="TreeGrafter"/>
</dbReference>
<sequence>MDTDWDQATPTHILTVPPGTDNDTAEPWVRTAILDSESNRVFLTDATNTSVKVIPLASPYDISEVNLDTMPWGLALVPTQGEKLLAVTSMDYNVIHMIDVTADPTPTVVQRIYTGRRYIGVDAFDDSRMVVSCCRDGRSDQPPSVDFFTLGGNVEGQAVTSQLLTELRDPRYLCVHGVHVYISDFENHCVYKADLSTGQLIDKLTHPQLQSPCQVCTDHTGNLYVTSKEGRVLVRTRSGQWRSVLEGRQHGEGVRTRPRCVVSVPDTELLVSWDKDVGGDSVLKGYHLGSSALRHFLST</sequence>
<reference evidence="1 2" key="1">
    <citation type="submission" date="2024-02" db="EMBL/GenBank/DDBJ databases">
        <title>Chromosome-scale genome assembly of the rough periwinkle Littorina saxatilis.</title>
        <authorList>
            <person name="De Jode A."/>
            <person name="Faria R."/>
            <person name="Formenti G."/>
            <person name="Sims Y."/>
            <person name="Smith T.P."/>
            <person name="Tracey A."/>
            <person name="Wood J.M.D."/>
            <person name="Zagrodzka Z.B."/>
            <person name="Johannesson K."/>
            <person name="Butlin R.K."/>
            <person name="Leder E.H."/>
        </authorList>
    </citation>
    <scope>NUCLEOTIDE SEQUENCE [LARGE SCALE GENOMIC DNA]</scope>
    <source>
        <strain evidence="1">Snail1</strain>
        <tissue evidence="1">Muscle</tissue>
    </source>
</reference>
<proteinExistence type="predicted"/>
<protein>
    <submittedName>
        <fullName evidence="1">Uncharacterized protein</fullName>
    </submittedName>
</protein>
<dbReference type="InterPro" id="IPR011044">
    <property type="entry name" value="Quino_amine_DH_bsu"/>
</dbReference>
<accession>A0AAN9FWM5</accession>
<dbReference type="SUPFAM" id="SSF50969">
    <property type="entry name" value="YVTN repeat-like/Quinoprotein amine dehydrogenase"/>
    <property type="match status" value="1"/>
</dbReference>
<comment type="caution">
    <text evidence="1">The sequence shown here is derived from an EMBL/GenBank/DDBJ whole genome shotgun (WGS) entry which is preliminary data.</text>
</comment>